<feature type="compositionally biased region" description="Basic and acidic residues" evidence="2">
    <location>
        <begin position="119"/>
        <end position="132"/>
    </location>
</feature>
<evidence type="ECO:0000256" key="1">
    <source>
        <dbReference type="SAM" id="Coils"/>
    </source>
</evidence>
<sequence length="222" mass="25425">MERIQEELSSLLIEFDDEKEKFEEAKENSNLTIIALDGILDRIKKRNAAWEAQNLVDIRIPKPPEIEGGFQLVPHSELHKTKSKVAKSVLDEHKKQTRIRQQTTFDDAELAAKLKEMKDVAEKRDKKDEPIEKPGNSSSKWRSKTSQKSLMVHDIESDTKIIKLGRRPKPKDSSSPSRRFSRMDIKRSAIPTTSSQSPNKTPLDVDKAVALLRQKFKDNAKK</sequence>
<organism evidence="3 4">
    <name type="scientific">Aduncisulcus paluster</name>
    <dbReference type="NCBI Taxonomy" id="2918883"/>
    <lineage>
        <taxon>Eukaryota</taxon>
        <taxon>Metamonada</taxon>
        <taxon>Carpediemonas-like organisms</taxon>
        <taxon>Aduncisulcus</taxon>
    </lineage>
</organism>
<feature type="compositionally biased region" description="Basic and acidic residues" evidence="2">
    <location>
        <begin position="151"/>
        <end position="161"/>
    </location>
</feature>
<dbReference type="EMBL" id="BQXS01012645">
    <property type="protein sequence ID" value="GKT26296.1"/>
    <property type="molecule type" value="Genomic_DNA"/>
</dbReference>
<evidence type="ECO:0000313" key="4">
    <source>
        <dbReference type="Proteomes" id="UP001057375"/>
    </source>
</evidence>
<keyword evidence="1" id="KW-0175">Coiled coil</keyword>
<accession>A0ABQ5K2G4</accession>
<comment type="caution">
    <text evidence="3">The sequence shown here is derived from an EMBL/GenBank/DDBJ whole genome shotgun (WGS) entry which is preliminary data.</text>
</comment>
<proteinExistence type="predicted"/>
<name>A0ABQ5K2G4_9EUKA</name>
<evidence type="ECO:0000256" key="2">
    <source>
        <dbReference type="SAM" id="MobiDB-lite"/>
    </source>
</evidence>
<protein>
    <submittedName>
        <fullName evidence="3">Uncharacterized protein</fullName>
    </submittedName>
</protein>
<keyword evidence="4" id="KW-1185">Reference proteome</keyword>
<feature type="coiled-coil region" evidence="1">
    <location>
        <begin position="1"/>
        <end position="28"/>
    </location>
</feature>
<reference evidence="3" key="1">
    <citation type="submission" date="2022-03" db="EMBL/GenBank/DDBJ databases">
        <title>Draft genome sequence of Aduncisulcus paluster, a free-living microaerophilic Fornicata.</title>
        <authorList>
            <person name="Yuyama I."/>
            <person name="Kume K."/>
            <person name="Tamura T."/>
            <person name="Inagaki Y."/>
            <person name="Hashimoto T."/>
        </authorList>
    </citation>
    <scope>NUCLEOTIDE SEQUENCE</scope>
    <source>
        <strain evidence="3">NY0171</strain>
    </source>
</reference>
<feature type="compositionally biased region" description="Polar residues" evidence="2">
    <location>
        <begin position="135"/>
        <end position="149"/>
    </location>
</feature>
<evidence type="ECO:0000313" key="3">
    <source>
        <dbReference type="EMBL" id="GKT26296.1"/>
    </source>
</evidence>
<gene>
    <name evidence="3" type="ORF">ADUPG1_013311</name>
</gene>
<feature type="region of interest" description="Disordered" evidence="2">
    <location>
        <begin position="119"/>
        <end position="205"/>
    </location>
</feature>
<feature type="compositionally biased region" description="Polar residues" evidence="2">
    <location>
        <begin position="190"/>
        <end position="200"/>
    </location>
</feature>
<dbReference type="Proteomes" id="UP001057375">
    <property type="component" value="Unassembled WGS sequence"/>
</dbReference>